<reference evidence="4" key="2">
    <citation type="submission" date="2025-08" db="UniProtKB">
        <authorList>
            <consortium name="RefSeq"/>
        </authorList>
    </citation>
    <scope>IDENTIFICATION</scope>
    <source>
        <tissue evidence="4">Leaf</tissue>
    </source>
</reference>
<dbReference type="Pfam" id="PF00534">
    <property type="entry name" value="Glycos_transf_1"/>
    <property type="match status" value="1"/>
</dbReference>
<dbReference type="SUPFAM" id="SSF53756">
    <property type="entry name" value="UDP-Glycosyltransferase/glycogen phosphorylase"/>
    <property type="match status" value="1"/>
</dbReference>
<dbReference type="STRING" id="4096.A0A1U7Y992"/>
<organism evidence="3 4">
    <name type="scientific">Nicotiana sylvestris</name>
    <name type="common">Wood tobacco</name>
    <name type="synonym">South American tobacco</name>
    <dbReference type="NCBI Taxonomy" id="4096"/>
    <lineage>
        <taxon>Eukaryota</taxon>
        <taxon>Viridiplantae</taxon>
        <taxon>Streptophyta</taxon>
        <taxon>Embryophyta</taxon>
        <taxon>Tracheophyta</taxon>
        <taxon>Spermatophyta</taxon>
        <taxon>Magnoliopsida</taxon>
        <taxon>eudicotyledons</taxon>
        <taxon>Gunneridae</taxon>
        <taxon>Pentapetalae</taxon>
        <taxon>asterids</taxon>
        <taxon>lamiids</taxon>
        <taxon>Solanales</taxon>
        <taxon>Solanaceae</taxon>
        <taxon>Nicotianoideae</taxon>
        <taxon>Nicotianeae</taxon>
        <taxon>Nicotiana</taxon>
    </lineage>
</organism>
<keyword evidence="1" id="KW-0328">Glycosyltransferase</keyword>
<protein>
    <submittedName>
        <fullName evidence="4">GDP-Man:Man(3)GlcNAc(2)-PP-Dol alpha-1,2-mannosyltransferase-like</fullName>
    </submittedName>
</protein>
<dbReference type="PANTHER" id="PTHR45919:SF1">
    <property type="entry name" value="GDP-MAN:MAN(3)GLCNAC(2)-PP-DOL ALPHA-1,2-MANNOSYLTRANSFERASE"/>
    <property type="match status" value="1"/>
</dbReference>
<dbReference type="OrthoDB" id="1704797at2759"/>
<feature type="domain" description="Glycosyl transferase family 1" evidence="2">
    <location>
        <begin position="54"/>
        <end position="145"/>
    </location>
</feature>
<dbReference type="GO" id="GO:0004377">
    <property type="term" value="F:GDP-Man:Man(3)GlcNAc(2)-PP-Dol alpha-1,2-mannosyltransferase activity"/>
    <property type="evidence" value="ECO:0007669"/>
    <property type="project" value="InterPro"/>
</dbReference>
<dbReference type="Gene3D" id="3.40.50.2000">
    <property type="entry name" value="Glycogen Phosphorylase B"/>
    <property type="match status" value="1"/>
</dbReference>
<dbReference type="RefSeq" id="XP_009799678.1">
    <property type="nucleotide sequence ID" value="XM_009801376.1"/>
</dbReference>
<dbReference type="GO" id="GO:0005789">
    <property type="term" value="C:endoplasmic reticulum membrane"/>
    <property type="evidence" value="ECO:0007669"/>
    <property type="project" value="TreeGrafter"/>
</dbReference>
<name>A0A1U7Y992_NICSY</name>
<proteinExistence type="predicted"/>
<dbReference type="Proteomes" id="UP000189701">
    <property type="component" value="Unplaced"/>
</dbReference>
<dbReference type="AlphaFoldDB" id="A0A1U7Y992"/>
<dbReference type="eggNOG" id="KOG1387">
    <property type="taxonomic scope" value="Eukaryota"/>
</dbReference>
<keyword evidence="3" id="KW-1185">Reference proteome</keyword>
<dbReference type="InterPro" id="IPR038013">
    <property type="entry name" value="ALG11"/>
</dbReference>
<keyword evidence="1" id="KW-0808">Transferase</keyword>
<reference evidence="3" key="1">
    <citation type="journal article" date="2013" name="Genome Biol.">
        <title>Reference genomes and transcriptomes of Nicotiana sylvestris and Nicotiana tomentosiformis.</title>
        <authorList>
            <person name="Sierro N."/>
            <person name="Battey J.N."/>
            <person name="Ouadi S."/>
            <person name="Bovet L."/>
            <person name="Goepfert S."/>
            <person name="Bakaher N."/>
            <person name="Peitsch M.C."/>
            <person name="Ivanov N.V."/>
        </authorList>
    </citation>
    <scope>NUCLEOTIDE SEQUENCE [LARGE SCALE GENOMIC DNA]</scope>
</reference>
<gene>
    <name evidence="4" type="primary">LOC104245717</name>
</gene>
<evidence type="ECO:0000259" key="2">
    <source>
        <dbReference type="Pfam" id="PF00534"/>
    </source>
</evidence>
<evidence type="ECO:0000313" key="4">
    <source>
        <dbReference type="RefSeq" id="XP_009799678.1"/>
    </source>
</evidence>
<evidence type="ECO:0000313" key="3">
    <source>
        <dbReference type="Proteomes" id="UP000189701"/>
    </source>
</evidence>
<accession>A0A1U7Y992</accession>
<dbReference type="PANTHER" id="PTHR45919">
    <property type="entry name" value="GDP-MAN:MAN(3)GLCNAC(2)-PP-DOL ALPHA-1,2-MANNOSYLTRANSFERASE"/>
    <property type="match status" value="1"/>
</dbReference>
<dbReference type="GO" id="GO:0006487">
    <property type="term" value="P:protein N-linked glycosylation"/>
    <property type="evidence" value="ECO:0007669"/>
    <property type="project" value="TreeGrafter"/>
</dbReference>
<sequence length="172" mass="18683">MTIRGLLDNRVDSDFCAAFESWHLMLCKVAGSIPSPPGSQPPIGSLLLLVRPSASDLVTLLGGAVAGIHFMTDEHFGISVVEYMAAGAIPIAHNSAGPRMDIVLPEDSKQTGFLAQSVEEYAEAIIEVIKMPENERLEIAVAARKRASMFSEQRFYEDFKAAVRPIFCDGTK</sequence>
<evidence type="ECO:0000256" key="1">
    <source>
        <dbReference type="ARBA" id="ARBA00022676"/>
    </source>
</evidence>
<dbReference type="InterPro" id="IPR001296">
    <property type="entry name" value="Glyco_trans_1"/>
</dbReference>